<protein>
    <submittedName>
        <fullName evidence="2">Uncharacterized protein</fullName>
    </submittedName>
</protein>
<keyword evidence="3" id="KW-1185">Reference proteome</keyword>
<evidence type="ECO:0000313" key="3">
    <source>
        <dbReference type="Proteomes" id="UP000215289"/>
    </source>
</evidence>
<evidence type="ECO:0000313" key="2">
    <source>
        <dbReference type="EMBL" id="RLL97886.1"/>
    </source>
</evidence>
<name>A0A3R7HVD7_9EURO</name>
<dbReference type="OrthoDB" id="4510524at2759"/>
<accession>A0A3R7HVD7</accession>
<evidence type="ECO:0000256" key="1">
    <source>
        <dbReference type="SAM" id="MobiDB-lite"/>
    </source>
</evidence>
<dbReference type="EMBL" id="NIDN02000065">
    <property type="protein sequence ID" value="RLL97886.1"/>
    <property type="molecule type" value="Genomic_DNA"/>
</dbReference>
<gene>
    <name evidence="2" type="ORF">CFD26_100552</name>
</gene>
<comment type="caution">
    <text evidence="2">The sequence shown here is derived from an EMBL/GenBank/DDBJ whole genome shotgun (WGS) entry which is preliminary data.</text>
</comment>
<organism evidence="2 3">
    <name type="scientific">Aspergillus turcosus</name>
    <dbReference type="NCBI Taxonomy" id="1245748"/>
    <lineage>
        <taxon>Eukaryota</taxon>
        <taxon>Fungi</taxon>
        <taxon>Dikarya</taxon>
        <taxon>Ascomycota</taxon>
        <taxon>Pezizomycotina</taxon>
        <taxon>Eurotiomycetes</taxon>
        <taxon>Eurotiomycetidae</taxon>
        <taxon>Eurotiales</taxon>
        <taxon>Aspergillaceae</taxon>
        <taxon>Aspergillus</taxon>
        <taxon>Aspergillus subgen. Fumigati</taxon>
    </lineage>
</organism>
<proteinExistence type="predicted"/>
<reference evidence="2 3" key="1">
    <citation type="submission" date="2018-08" db="EMBL/GenBank/DDBJ databases">
        <title>Draft genome sequences of two Aspergillus turcosus clinical strains isolated from bronchoalveolar lavage fluid: one azole-susceptible and the other azole-resistant.</title>
        <authorList>
            <person name="Parent-Michaud M."/>
            <person name="Dufresne P.J."/>
            <person name="Fournier E."/>
            <person name="Martineau C."/>
            <person name="Moreira S."/>
            <person name="Perkins V."/>
            <person name="De Repentigny L."/>
            <person name="Dufresne S.F."/>
        </authorList>
    </citation>
    <scope>NUCLEOTIDE SEQUENCE [LARGE SCALE GENOMIC DNA]</scope>
    <source>
        <strain evidence="2">HMR AF 1038</strain>
    </source>
</reference>
<dbReference type="AlphaFoldDB" id="A0A3R7HVD7"/>
<dbReference type="Proteomes" id="UP000215289">
    <property type="component" value="Unassembled WGS sequence"/>
</dbReference>
<feature type="region of interest" description="Disordered" evidence="1">
    <location>
        <begin position="30"/>
        <end position="79"/>
    </location>
</feature>
<feature type="compositionally biased region" description="Acidic residues" evidence="1">
    <location>
        <begin position="51"/>
        <end position="66"/>
    </location>
</feature>
<sequence>MGVNWCIIMAGFDSNLPSACRLKNSGCNPPTTTFSFGRPRPSNYPEKDTGNEELDELDEDKEDDDIPSLTAPTWKPEMLNPREQVLLEKKSDVFDPTEMYEFRHIVEALKYVKLAPEAATPDAITHR</sequence>